<dbReference type="AlphaFoldDB" id="A0A0P7YEB0"/>
<accession>A0A0P7YEB0</accession>
<gene>
    <name evidence="1" type="ORF">Z043_116964</name>
</gene>
<dbReference type="Proteomes" id="UP000034805">
    <property type="component" value="Unassembled WGS sequence"/>
</dbReference>
<name>A0A0P7YEB0_SCLFO</name>
<organism evidence="1 2">
    <name type="scientific">Scleropages formosus</name>
    <name type="common">Asian bonytongue</name>
    <name type="synonym">Osteoglossum formosum</name>
    <dbReference type="NCBI Taxonomy" id="113540"/>
    <lineage>
        <taxon>Eukaryota</taxon>
        <taxon>Metazoa</taxon>
        <taxon>Chordata</taxon>
        <taxon>Craniata</taxon>
        <taxon>Vertebrata</taxon>
        <taxon>Euteleostomi</taxon>
        <taxon>Actinopterygii</taxon>
        <taxon>Neopterygii</taxon>
        <taxon>Teleostei</taxon>
        <taxon>Osteoglossocephala</taxon>
        <taxon>Osteoglossomorpha</taxon>
        <taxon>Osteoglossiformes</taxon>
        <taxon>Osteoglossidae</taxon>
        <taxon>Scleropages</taxon>
    </lineage>
</organism>
<evidence type="ECO:0000313" key="2">
    <source>
        <dbReference type="Proteomes" id="UP000034805"/>
    </source>
</evidence>
<sequence length="289" mass="32263">MGSVDRKTHQQDPDAALFRVAQQVAPGRTVLKCFTRFYGATPDGSREERRGARIWIDSYVANRSAAFVLRAERCDPLAYHARLRGFQVRKELSSVRQRYEDIVREIEGDVSALVWKGSVIPTPHFTAPLSAWPAGGAPAVRGEQLSQGRSTEEAGDLDGQVYALVPERDCNRGRLAHQAAAAVHRKSSTPELSVTSESCTEGEAMADGMWNSVTETTSVWDNMAMDASCSLLQKKGLQHRTRVEDLPRTREHLRLHRNSLAMELLWLQQAIGSRKKYLVLKQRLATPGR</sequence>
<protein>
    <submittedName>
        <fullName evidence="1">IQ domain-containing protein C-like</fullName>
    </submittedName>
</protein>
<proteinExistence type="predicted"/>
<evidence type="ECO:0000313" key="1">
    <source>
        <dbReference type="EMBL" id="KPP64670.1"/>
    </source>
</evidence>
<dbReference type="PANTHER" id="PTHR16049:SF8">
    <property type="entry name" value="IQ DOMAIN-CONTAINING PROTEIN C"/>
    <property type="match status" value="1"/>
</dbReference>
<dbReference type="EMBL" id="JARO02006867">
    <property type="protein sequence ID" value="KPP64670.1"/>
    <property type="molecule type" value="Genomic_DNA"/>
</dbReference>
<comment type="caution">
    <text evidence="1">The sequence shown here is derived from an EMBL/GenBank/DDBJ whole genome shotgun (WGS) entry which is preliminary data.</text>
</comment>
<reference evidence="1 2" key="1">
    <citation type="submission" date="2015-08" db="EMBL/GenBank/DDBJ databases">
        <title>The genome of the Asian arowana (Scleropages formosus).</title>
        <authorList>
            <person name="Tan M.H."/>
            <person name="Gan H.M."/>
            <person name="Croft L.J."/>
            <person name="Austin C.M."/>
        </authorList>
    </citation>
    <scope>NUCLEOTIDE SEQUENCE [LARGE SCALE GENOMIC DNA]</scope>
    <source>
        <strain evidence="1">Aro1</strain>
    </source>
</reference>
<dbReference type="STRING" id="113540.ENSSFOP00015037058"/>
<dbReference type="PANTHER" id="PTHR16049">
    <property type="entry name" value="IQ DOMAIN-CONTAINING PROTEIN C"/>
    <property type="match status" value="1"/>
</dbReference>
<dbReference type="InterPro" id="IPR042506">
    <property type="entry name" value="IQCC"/>
</dbReference>